<evidence type="ECO:0000259" key="10">
    <source>
        <dbReference type="Pfam" id="PF21289"/>
    </source>
</evidence>
<feature type="region of interest" description="Disordered" evidence="8">
    <location>
        <begin position="640"/>
        <end position="680"/>
    </location>
</feature>
<dbReference type="RefSeq" id="XP_019559748.3">
    <property type="nucleotide sequence ID" value="XM_019704203.3"/>
</dbReference>
<feature type="region of interest" description="Disordered" evidence="8">
    <location>
        <begin position="1"/>
        <end position="20"/>
    </location>
</feature>
<evidence type="ECO:0000256" key="2">
    <source>
        <dbReference type="ARBA" id="ARBA00009639"/>
    </source>
</evidence>
<organism evidence="11 12">
    <name type="scientific">Aedes albopictus</name>
    <name type="common">Asian tiger mosquito</name>
    <name type="synonym">Stegomyia albopicta</name>
    <dbReference type="NCBI Taxonomy" id="7160"/>
    <lineage>
        <taxon>Eukaryota</taxon>
        <taxon>Metazoa</taxon>
        <taxon>Ecdysozoa</taxon>
        <taxon>Arthropoda</taxon>
        <taxon>Hexapoda</taxon>
        <taxon>Insecta</taxon>
        <taxon>Pterygota</taxon>
        <taxon>Neoptera</taxon>
        <taxon>Endopterygota</taxon>
        <taxon>Diptera</taxon>
        <taxon>Nematocera</taxon>
        <taxon>Culicoidea</taxon>
        <taxon>Culicidae</taxon>
        <taxon>Culicinae</taxon>
        <taxon>Aedini</taxon>
        <taxon>Aedes</taxon>
        <taxon>Stegomyia</taxon>
    </lineage>
</organism>
<feature type="domain" description="Enhancer of mRNA-decapping protein 4 WD40 repeat region" evidence="9">
    <location>
        <begin position="55"/>
        <end position="380"/>
    </location>
</feature>
<feature type="compositionally biased region" description="Basic and acidic residues" evidence="8">
    <location>
        <begin position="669"/>
        <end position="678"/>
    </location>
</feature>
<evidence type="ECO:0008006" key="13">
    <source>
        <dbReference type="Google" id="ProtNLM"/>
    </source>
</evidence>
<reference evidence="12" key="1">
    <citation type="journal article" date="2015" name="Proc. Natl. Acad. Sci. U.S.A.">
        <title>Genome sequence of the Asian Tiger mosquito, Aedes albopictus, reveals insights into its biology, genetics, and evolution.</title>
        <authorList>
            <person name="Chen X.G."/>
            <person name="Jiang X."/>
            <person name="Gu J."/>
            <person name="Xu M."/>
            <person name="Wu Y."/>
            <person name="Deng Y."/>
            <person name="Zhang C."/>
            <person name="Bonizzoni M."/>
            <person name="Dermauw W."/>
            <person name="Vontas J."/>
            <person name="Armbruster P."/>
            <person name="Huang X."/>
            <person name="Yang Y."/>
            <person name="Zhang H."/>
            <person name="He W."/>
            <person name="Peng H."/>
            <person name="Liu Y."/>
            <person name="Wu K."/>
            <person name="Chen J."/>
            <person name="Lirakis M."/>
            <person name="Topalis P."/>
            <person name="Van Leeuwen T."/>
            <person name="Hall A.B."/>
            <person name="Jiang X."/>
            <person name="Thorpe C."/>
            <person name="Mueller R.L."/>
            <person name="Sun C."/>
            <person name="Waterhouse R.M."/>
            <person name="Yan G."/>
            <person name="Tu Z.J."/>
            <person name="Fang X."/>
            <person name="James A.A."/>
        </authorList>
    </citation>
    <scope>NUCLEOTIDE SEQUENCE [LARGE SCALE GENOMIC DNA]</scope>
    <source>
        <strain evidence="12">Foshan</strain>
    </source>
</reference>
<keyword evidence="12" id="KW-1185">Reference proteome</keyword>
<dbReference type="InterPro" id="IPR036322">
    <property type="entry name" value="WD40_repeat_dom_sf"/>
</dbReference>
<feature type="region of interest" description="Disordered" evidence="8">
    <location>
        <begin position="386"/>
        <end position="422"/>
    </location>
</feature>
<protein>
    <recommendedName>
        <fullName evidence="13">Enhancer of mRNA-decapping protein 4 WD40 repeat region domain-containing protein</fullName>
    </recommendedName>
</protein>
<feature type="domain" description="Enhancer of mRNA-decapping protein 4 C-terminal" evidence="10">
    <location>
        <begin position="1245"/>
        <end position="1363"/>
    </location>
</feature>
<dbReference type="Proteomes" id="UP000069940">
    <property type="component" value="Unassembled WGS sequence"/>
</dbReference>
<name>A0ABM1Z0V5_AEDAL</name>
<dbReference type="Pfam" id="PF16529">
    <property type="entry name" value="Ge1_WD40"/>
    <property type="match status" value="1"/>
</dbReference>
<evidence type="ECO:0000313" key="11">
    <source>
        <dbReference type="EnsemblMetazoa" id="AALFPA23_013942.P20222"/>
    </source>
</evidence>
<feature type="compositionally biased region" description="Low complexity" evidence="8">
    <location>
        <begin position="640"/>
        <end position="650"/>
    </location>
</feature>
<evidence type="ECO:0000256" key="1">
    <source>
        <dbReference type="ARBA" id="ARBA00004201"/>
    </source>
</evidence>
<feature type="coiled-coil region" evidence="7">
    <location>
        <begin position="927"/>
        <end position="961"/>
    </location>
</feature>
<dbReference type="PANTHER" id="PTHR15598:SF5">
    <property type="entry name" value="ENHANCER OF MRNA-DECAPPING PROTEIN 4"/>
    <property type="match status" value="1"/>
</dbReference>
<dbReference type="InterPro" id="IPR044938">
    <property type="entry name" value="EDC4_C_sf"/>
</dbReference>
<dbReference type="InterPro" id="IPR032401">
    <property type="entry name" value="EDC4_WD40"/>
</dbReference>
<dbReference type="GeneID" id="109428433"/>
<dbReference type="EnsemblMetazoa" id="AALFPA23_013942.R20222">
    <property type="protein sequence ID" value="AALFPA23_013942.P20222"/>
    <property type="gene ID" value="AALFPA23_013942"/>
</dbReference>
<dbReference type="Gene3D" id="2.130.10.10">
    <property type="entry name" value="YVTN repeat-like/Quinoprotein amine dehydrogenase"/>
    <property type="match status" value="1"/>
</dbReference>
<proteinExistence type="inferred from homology"/>
<dbReference type="InterPro" id="IPR049404">
    <property type="entry name" value="EDC4_C"/>
</dbReference>
<keyword evidence="5" id="KW-0677">Repeat</keyword>
<feature type="region of interest" description="Disordered" evidence="8">
    <location>
        <begin position="695"/>
        <end position="725"/>
    </location>
</feature>
<dbReference type="SUPFAM" id="SSF50978">
    <property type="entry name" value="WD40 repeat-like"/>
    <property type="match status" value="1"/>
</dbReference>
<feature type="compositionally biased region" description="Acidic residues" evidence="8">
    <location>
        <begin position="806"/>
        <end position="832"/>
    </location>
</feature>
<dbReference type="InterPro" id="IPR015943">
    <property type="entry name" value="WD40/YVTN_repeat-like_dom_sf"/>
</dbReference>
<evidence type="ECO:0000259" key="9">
    <source>
        <dbReference type="Pfam" id="PF16529"/>
    </source>
</evidence>
<dbReference type="Gene3D" id="1.10.220.100">
    <property type="entry name" value="conserved c-terminal region of ge- 1"/>
    <property type="match status" value="1"/>
</dbReference>
<evidence type="ECO:0000256" key="5">
    <source>
        <dbReference type="ARBA" id="ARBA00022737"/>
    </source>
</evidence>
<dbReference type="PANTHER" id="PTHR15598">
    <property type="entry name" value="ENHANCER OF MRNA-DECAPPING PROTEIN 4"/>
    <property type="match status" value="1"/>
</dbReference>
<evidence type="ECO:0000313" key="12">
    <source>
        <dbReference type="Proteomes" id="UP000069940"/>
    </source>
</evidence>
<keyword evidence="6 7" id="KW-0175">Coiled coil</keyword>
<feature type="compositionally biased region" description="Low complexity" evidence="8">
    <location>
        <begin position="697"/>
        <end position="707"/>
    </location>
</feature>
<dbReference type="Pfam" id="PF21289">
    <property type="entry name" value="EDC4_C"/>
    <property type="match status" value="1"/>
</dbReference>
<evidence type="ECO:0000256" key="3">
    <source>
        <dbReference type="ARBA" id="ARBA00022490"/>
    </source>
</evidence>
<dbReference type="Gene3D" id="6.10.140.270">
    <property type="match status" value="1"/>
</dbReference>
<feature type="compositionally biased region" description="Polar residues" evidence="8">
    <location>
        <begin position="387"/>
        <end position="407"/>
    </location>
</feature>
<reference evidence="11" key="2">
    <citation type="submission" date="2025-05" db="UniProtKB">
        <authorList>
            <consortium name="EnsemblMetazoa"/>
        </authorList>
    </citation>
    <scope>IDENTIFICATION</scope>
    <source>
        <strain evidence="11">Foshan</strain>
    </source>
</reference>
<keyword evidence="3" id="KW-0963">Cytoplasm</keyword>
<keyword evidence="4" id="KW-0853">WD repeat</keyword>
<feature type="region of interest" description="Disordered" evidence="8">
    <location>
        <begin position="756"/>
        <end position="780"/>
    </location>
</feature>
<evidence type="ECO:0000256" key="4">
    <source>
        <dbReference type="ARBA" id="ARBA00022574"/>
    </source>
</evidence>
<evidence type="ECO:0000256" key="8">
    <source>
        <dbReference type="SAM" id="MobiDB-lite"/>
    </source>
</evidence>
<feature type="compositionally biased region" description="Polar residues" evidence="8">
    <location>
        <begin position="654"/>
        <end position="668"/>
    </location>
</feature>
<feature type="compositionally biased region" description="Polar residues" evidence="8">
    <location>
        <begin position="850"/>
        <end position="862"/>
    </location>
</feature>
<evidence type="ECO:0000256" key="7">
    <source>
        <dbReference type="SAM" id="Coils"/>
    </source>
</evidence>
<comment type="similarity">
    <text evidence="2">Belongs to the WD repeat EDC4 family.</text>
</comment>
<accession>A0ABM1Z0V5</accession>
<dbReference type="InterPro" id="IPR045152">
    <property type="entry name" value="EDC4-like"/>
</dbReference>
<evidence type="ECO:0000256" key="6">
    <source>
        <dbReference type="ARBA" id="ARBA00023054"/>
    </source>
</evidence>
<feature type="region of interest" description="Disordered" evidence="8">
    <location>
        <begin position="806"/>
        <end position="884"/>
    </location>
</feature>
<comment type="subcellular location">
    <subcellularLocation>
        <location evidence="1">Cytoplasm</location>
        <location evidence="1">P-body</location>
    </subcellularLocation>
</comment>
<sequence length="1376" mass="150938">MDGVVGKMGGSVSSSASGTSGTKTIIFNKDKKQQCIEVGGQDATIVGGTGKHDHGSSRVKLVNIVDYKWEQKHYPGRLIACHNEGKLIAYAIKVPSRAVPEGMVRILHLVIGQRALIKGMKSEVLDLQFAHISSKVLLGIIDKVSLQVHKVDVVSEKVVCTLLLKINDPIESHIPVCDKISWCPYLSGSGFVDDYASQLLVWTRGGNLQCYSVSTVIRNYGTGELAGSDISDGGFKFRETLPLITGAIFSADGTTLAVSCDDGVIRFYQVYQHTNDNNPRCLHQWKPHGGKSISSFFFLDNYTEESGDQTLWKHAITCAENNTEIKVWSCETWECTQTIKFSPSIDQPLSFLAEIDSTSSYLILADMATRELYVLQIRKEAFRSAGSEPSSITNGKSSNDNSLNGSKTGDGKEPNATMASMVSSTTSNTNAVAITKAFVSSVAEFPLPSPILSFGILNVAVRKFKTSDAYLIEALDDYDEEENSSLYSVVSVVIRMYLVQPKSVQECMLFYQPSVALGTEVLSTLSSNSSEYRNISQSSSGSVSSSAKKDDQLTTAAEIANRSLGSGDGDTLLDKSGSKLASESLLTEVGGGGGGELGRIRSSPNVTVSAAVATVPSSTGSSGSNGATVAIAVAVSATNSSGSVGSNAGVPQKPTINLMTPDSFSSSAEKTEKHKNDDAVNPNVLSTLFMLANVTKQQQQQQQQQRQSTGESPNDSYKDKPSPLNMLNIVNSTMIEEQEQAKVRQSVELQQKALLETPPVPPMPSAEMLASGGSSPSREVQEILSLKDNDCLNEYYDSDNILLDETDGIGADDDELNDLENEINDDDDEDEGYNFKNIDDDDDDDVLQQRKVQSVSETSKAAQNLKEIKPINKEQGPSQEKLVKSEPTNNIDWPAVPEVPHPPSAQPLPPPPQPPMIVTVPQNSKQLDDLTQKMDRLLDVVQEQSHQISGLRSQIHELNRARLEDAKAHHSEITKIQAMIPGAISKTYKDAQASTSILMQRQPPPLPPQMPHPQILVQQIVEHIRPMIAMELPKQVQMIVGAKLDGMVKMFQNDLLKWKVQTNDNLVKMNVERMCRSQALIDALNHAVEVGVKTGLEKLYADSLHKIILPANERVLREIFIQLTYTFAAGTKEYLQKLDQYIGQKKQFTDRTDDVLELVKKIPDQVNTNTDQQFKANTTMLREDITRDFKLLQTSLLKVIRDNIRHEIEKGLEAQASSLEDSVLSAVRSQAQTPAPSSVDIHEQIRLLLASGQINQAFHKALLSNDLSLVEFTLEKADYKQVFNPCPLEQTVLLSLIQQISADMANYNELKHRYLSDSIVSLNFSDPITKEHAPKVMRELTQNCQTFLSSNPGHPLATSIKMLMIATQGLQVYKQF</sequence>